<keyword evidence="2" id="KW-1185">Reference proteome</keyword>
<name>A0ABY4CT69_9BACT</name>
<dbReference type="Proteomes" id="UP000831113">
    <property type="component" value="Chromosome"/>
</dbReference>
<evidence type="ECO:0000313" key="1">
    <source>
        <dbReference type="EMBL" id="UOG73460.1"/>
    </source>
</evidence>
<gene>
    <name evidence="1" type="ORF">MTX78_15145</name>
</gene>
<organism evidence="1 2">
    <name type="scientific">Hymenobacter tibetensis</name>
    <dbReference type="NCBI Taxonomy" id="497967"/>
    <lineage>
        <taxon>Bacteria</taxon>
        <taxon>Pseudomonadati</taxon>
        <taxon>Bacteroidota</taxon>
        <taxon>Cytophagia</taxon>
        <taxon>Cytophagales</taxon>
        <taxon>Hymenobacteraceae</taxon>
        <taxon>Hymenobacter</taxon>
    </lineage>
</organism>
<dbReference type="EMBL" id="CP094669">
    <property type="protein sequence ID" value="UOG73460.1"/>
    <property type="molecule type" value="Genomic_DNA"/>
</dbReference>
<dbReference type="RefSeq" id="WP_243795990.1">
    <property type="nucleotide sequence ID" value="NZ_CP094669.1"/>
</dbReference>
<sequence>MSSVPASVRLGEVDLSAIFDFVYQQGELLACINAAGGLLAPGFMSAIGLTMPLGKWGVRDPASVQIVTAETLTPEQAAHQFSEYEGELLQALLAGYGRKAYQVLEPRYPGFTEQVVSLLLPPPVPQVTKPRPVGYDLGHVLQAYGAVLEFDCPTPPGIAKAQLGFAVPAIPATPPTDEELVLASVILFAGRLPLTLWLTQVAACEPARELAQLFGALARGELHESSWSGLLPRLLGSERTQRKLRARLARQPWPLNLLLSLLGEAYVTPDHLATLYEQRQCFPLLRATLDQLPPGAADPPAPRGVWLASIMDGLDYLALQADAQGRTHASIEFAQASTMALQLLPCLQDPGQAEAWLSRVEAQQYRYSWRSLSPSQPLEKSTVWRFVSYVSSVRLVAEAFGEAAGEWYTQGKVRNQLWSAIWYALEGLRQGLRLCYALAQQHALTSKEDRQKQGLQVKALLDHYLRAQRQLAAMIQRNQQQKRDVSLWVQALVDEEPTPWERTQVGGDMQRAEAVRAELHPILLTDGYNLEVHKRLAELVASLTEEVVTSRRSTAGQQAYTPDYCQEEDQVYHDVLAELLWQRYIGDVQAQHLPDGEPIIPPPAAGLSAAEKQAYYEAYVAAHPEKFTPPEVLNLAPRLRSMAECRAEYESLLEQPNLPVRTQALQQLLQEPVLAHLVAREFTPASAPPVEGYTLYWRYEPFHQYPEPLGSWGQQLGMQFSRVCLNSARDSGFFFYEVDYNQYALGSVMVVRKQQGRWVLQQEA</sequence>
<reference evidence="1 2" key="1">
    <citation type="submission" date="2022-03" db="EMBL/GenBank/DDBJ databases">
        <title>Hymenobactersp. isolated from the air.</title>
        <authorList>
            <person name="Won M."/>
            <person name="Kwon S.-W."/>
        </authorList>
    </citation>
    <scope>NUCLEOTIDE SEQUENCE [LARGE SCALE GENOMIC DNA]</scope>
    <source>
        <strain evidence="1 2">KACC 21982</strain>
    </source>
</reference>
<evidence type="ECO:0000313" key="2">
    <source>
        <dbReference type="Proteomes" id="UP000831113"/>
    </source>
</evidence>
<accession>A0ABY4CT69</accession>
<proteinExistence type="predicted"/>
<protein>
    <submittedName>
        <fullName evidence="1">Uncharacterized protein</fullName>
    </submittedName>
</protein>